<dbReference type="RefSeq" id="WP_180569656.1">
    <property type="nucleotide sequence ID" value="NZ_JACCKB010000027.1"/>
</dbReference>
<comment type="caution">
    <text evidence="2">The sequence shown here is derived from an EMBL/GenBank/DDBJ whole genome shotgun (WGS) entry which is preliminary data.</text>
</comment>
<name>A0A853I0Y5_9GAMM</name>
<dbReference type="PANTHER" id="PTHR43245:SF58">
    <property type="entry name" value="BLL5923 PROTEIN"/>
    <property type="match status" value="1"/>
</dbReference>
<gene>
    <name evidence="2" type="ORF">H0A36_16630</name>
</gene>
<dbReference type="Pfam" id="PF01370">
    <property type="entry name" value="Epimerase"/>
    <property type="match status" value="1"/>
</dbReference>
<dbReference type="CDD" id="cd05232">
    <property type="entry name" value="UDP_G4E_4_SDR_e"/>
    <property type="match status" value="1"/>
</dbReference>
<dbReference type="AlphaFoldDB" id="A0A853I0Y5"/>
<dbReference type="InterPro" id="IPR001509">
    <property type="entry name" value="Epimerase_deHydtase"/>
</dbReference>
<feature type="domain" description="NAD-dependent epimerase/dehydratase" evidence="1">
    <location>
        <begin position="3"/>
        <end position="225"/>
    </location>
</feature>
<reference evidence="2 3" key="1">
    <citation type="submission" date="2020-07" db="EMBL/GenBank/DDBJ databases">
        <title>Endozoicomonas sp. nov., isolated from sediment.</title>
        <authorList>
            <person name="Gu T."/>
        </authorList>
    </citation>
    <scope>NUCLEOTIDE SEQUENCE [LARGE SCALE GENOMIC DNA]</scope>
    <source>
        <strain evidence="2 3">SM1973</strain>
    </source>
</reference>
<dbReference type="PANTHER" id="PTHR43245">
    <property type="entry name" value="BIFUNCTIONAL POLYMYXIN RESISTANCE PROTEIN ARNA"/>
    <property type="match status" value="1"/>
</dbReference>
<accession>A0A853I0Y5</accession>
<evidence type="ECO:0000313" key="3">
    <source>
        <dbReference type="Proteomes" id="UP000569732"/>
    </source>
</evidence>
<organism evidence="2 3">
    <name type="scientific">Spartinivicinus marinus</name>
    <dbReference type="NCBI Taxonomy" id="2994442"/>
    <lineage>
        <taxon>Bacteria</taxon>
        <taxon>Pseudomonadati</taxon>
        <taxon>Pseudomonadota</taxon>
        <taxon>Gammaproteobacteria</taxon>
        <taxon>Oceanospirillales</taxon>
        <taxon>Zooshikellaceae</taxon>
        <taxon>Spartinivicinus</taxon>
    </lineage>
</organism>
<proteinExistence type="predicted"/>
<dbReference type="EMBL" id="JACCKB010000027">
    <property type="protein sequence ID" value="NYZ67640.1"/>
    <property type="molecule type" value="Genomic_DNA"/>
</dbReference>
<dbReference type="Proteomes" id="UP000569732">
    <property type="component" value="Unassembled WGS sequence"/>
</dbReference>
<sequence>MKILVTGANGFIGQAVVSQLAKYEKIELLAAVRHSIPSIITENIEVHIKSLEPTTIWKKTLQKVDVIIHTAARVHILNRHEPNPLEKFRYVNVAGTLNLARQAVEVGVKRFVFISSIKVNGENTRPGVAFTADDKPTPLDPYGVSKLEAEEGLMKIAQDTGLEVVIVRPPLVYGPGVKANFLNMMRWVYKGVPLPFGAIYNQRSLVALDNLVDMIDTCKDHPAAANQVFLVSDGKDLSTSELLRCISEAFHMKPNLIGLPNWFLKAGATAIGKQNIYQRLCGSLHVDIDKTKKILNWTPSFRMEESLKKTAKYFLENYSS</sequence>
<dbReference type="InterPro" id="IPR036291">
    <property type="entry name" value="NAD(P)-bd_dom_sf"/>
</dbReference>
<protein>
    <submittedName>
        <fullName evidence="2">SDR family oxidoreductase</fullName>
    </submittedName>
</protein>
<keyword evidence="3" id="KW-1185">Reference proteome</keyword>
<evidence type="ECO:0000313" key="2">
    <source>
        <dbReference type="EMBL" id="NYZ67640.1"/>
    </source>
</evidence>
<dbReference type="Gene3D" id="3.40.50.720">
    <property type="entry name" value="NAD(P)-binding Rossmann-like Domain"/>
    <property type="match status" value="1"/>
</dbReference>
<dbReference type="InterPro" id="IPR050177">
    <property type="entry name" value="Lipid_A_modif_metabolic_enz"/>
</dbReference>
<dbReference type="SUPFAM" id="SSF51735">
    <property type="entry name" value="NAD(P)-binding Rossmann-fold domains"/>
    <property type="match status" value="1"/>
</dbReference>
<evidence type="ECO:0000259" key="1">
    <source>
        <dbReference type="Pfam" id="PF01370"/>
    </source>
</evidence>